<protein>
    <submittedName>
        <fullName evidence="2">2617_t:CDS:1</fullName>
    </submittedName>
</protein>
<evidence type="ECO:0000256" key="1">
    <source>
        <dbReference type="SAM" id="MobiDB-lite"/>
    </source>
</evidence>
<name>A0A9N9K9P9_9GLOM</name>
<evidence type="ECO:0000313" key="2">
    <source>
        <dbReference type="EMBL" id="CAG8814015.1"/>
    </source>
</evidence>
<gene>
    <name evidence="2" type="ORF">CPELLU_LOCUS18982</name>
</gene>
<feature type="non-terminal residue" evidence="2">
    <location>
        <position position="1"/>
    </location>
</feature>
<comment type="caution">
    <text evidence="2">The sequence shown here is derived from an EMBL/GenBank/DDBJ whole genome shotgun (WGS) entry which is preliminary data.</text>
</comment>
<dbReference type="AlphaFoldDB" id="A0A9N9K9P9"/>
<dbReference type="EMBL" id="CAJVQA010041547">
    <property type="protein sequence ID" value="CAG8814015.1"/>
    <property type="molecule type" value="Genomic_DNA"/>
</dbReference>
<dbReference type="Proteomes" id="UP000789759">
    <property type="component" value="Unassembled WGS sequence"/>
</dbReference>
<organism evidence="2 3">
    <name type="scientific">Cetraspora pellucida</name>
    <dbReference type="NCBI Taxonomy" id="1433469"/>
    <lineage>
        <taxon>Eukaryota</taxon>
        <taxon>Fungi</taxon>
        <taxon>Fungi incertae sedis</taxon>
        <taxon>Mucoromycota</taxon>
        <taxon>Glomeromycotina</taxon>
        <taxon>Glomeromycetes</taxon>
        <taxon>Diversisporales</taxon>
        <taxon>Gigasporaceae</taxon>
        <taxon>Cetraspora</taxon>
    </lineage>
</organism>
<evidence type="ECO:0000313" key="3">
    <source>
        <dbReference type="Proteomes" id="UP000789759"/>
    </source>
</evidence>
<reference evidence="2" key="1">
    <citation type="submission" date="2021-06" db="EMBL/GenBank/DDBJ databases">
        <authorList>
            <person name="Kallberg Y."/>
            <person name="Tangrot J."/>
            <person name="Rosling A."/>
        </authorList>
    </citation>
    <scope>NUCLEOTIDE SEQUENCE</scope>
    <source>
        <strain evidence="2">FL966</strain>
    </source>
</reference>
<keyword evidence="3" id="KW-1185">Reference proteome</keyword>
<sequence length="90" mass="10679">YKKKSNRKTMEKFLFEASFKEIYDKSSQESDIEQEVLYDEFLKFDYESLKKAQKRVIELIEETDNESLESSDESFESDNEPLEGGDEIET</sequence>
<accession>A0A9N9K9P9</accession>
<proteinExistence type="predicted"/>
<feature type="region of interest" description="Disordered" evidence="1">
    <location>
        <begin position="62"/>
        <end position="90"/>
    </location>
</feature>